<dbReference type="CDD" id="cd00067">
    <property type="entry name" value="GAL4"/>
    <property type="match status" value="1"/>
</dbReference>
<sequence length="695" mass="78805">MQSLPSSTTSPKITAVSVLPKSPRILSCVLCQQRKIKCDKGAPCSNCDKVGAICTPSTPAPVRKSRRTNRDLRERLAKCEALLKQHEISSAASVSTPSRSRSTTYATPISDSTLSPNQFTPLAEDDPDFALWMPKGRVIVENGSVNYVDNFPWVTIQNQLQSMRQILDDEEQSATDSDMTPPREEIKVSFSDASTTTLEDVIPTPVQIFKLWQVFLERVNPITKLIHVPSLQPLVVEASTDHSSLPQNAQALLFSIYAVSTMAMTEQESAQVLKMPREEGILRFASGAKIALARAKFMEKYDLMILQTLVLYLLSLHGRISRHETWVLSGIQIRMAQKLGLHRDGERLNLTPFEAEMRRRLWWQILMSDTKYAIASGFHEPFLTWNYDTKVPHNVNDADLFPNFMEPIRPRESPTEMGFYLILCEVCRFVIENRITEFQTLALGQIANGKKTPSASDMCKDLIRIFDMKLQDIEDKYIDPSAGPLHLLASRFRHVLTAELLCIMTPIQELPEWGTEIFNAEDNVFRICLIHFENHAAISDEMAGTNFEWFLKLHFETDAILYIAGQLQTRTLGSLVDRCWALLDRAYRVQAELWDMSRKENVDIGISILKAWRERERALFNIGLPYDTPATVLKLKTTVPQSSPSPAPPPPQVQAEVPLETDWLVDQLSNYMIDTSNLMPQADSIFYERDLLTKP</sequence>
<dbReference type="GO" id="GO:0005634">
    <property type="term" value="C:nucleus"/>
    <property type="evidence" value="ECO:0007669"/>
    <property type="project" value="UniProtKB-SubCell"/>
</dbReference>
<dbReference type="InterPro" id="IPR001138">
    <property type="entry name" value="Zn2Cys6_DnaBD"/>
</dbReference>
<organism evidence="7 8">
    <name type="scientific">Dactylonectria macrodidyma</name>
    <dbReference type="NCBI Taxonomy" id="307937"/>
    <lineage>
        <taxon>Eukaryota</taxon>
        <taxon>Fungi</taxon>
        <taxon>Dikarya</taxon>
        <taxon>Ascomycota</taxon>
        <taxon>Pezizomycotina</taxon>
        <taxon>Sordariomycetes</taxon>
        <taxon>Hypocreomycetidae</taxon>
        <taxon>Hypocreales</taxon>
        <taxon>Nectriaceae</taxon>
        <taxon>Dactylonectria</taxon>
    </lineage>
</organism>
<keyword evidence="2" id="KW-0479">Metal-binding</keyword>
<comment type="subcellular location">
    <subcellularLocation>
        <location evidence="1">Nucleus</location>
    </subcellularLocation>
</comment>
<proteinExistence type="predicted"/>
<dbReference type="GO" id="GO:0000981">
    <property type="term" value="F:DNA-binding transcription factor activity, RNA polymerase II-specific"/>
    <property type="evidence" value="ECO:0007669"/>
    <property type="project" value="InterPro"/>
</dbReference>
<name>A0A9P9DYN1_9HYPO</name>
<dbReference type="Gene3D" id="4.10.240.10">
    <property type="entry name" value="Zn(2)-C6 fungal-type DNA-binding domain"/>
    <property type="match status" value="1"/>
</dbReference>
<dbReference type="GO" id="GO:0003677">
    <property type="term" value="F:DNA binding"/>
    <property type="evidence" value="ECO:0007669"/>
    <property type="project" value="InterPro"/>
</dbReference>
<protein>
    <submittedName>
        <fullName evidence="7">Fungal-specific transcription factor domain-containing protein</fullName>
    </submittedName>
</protein>
<dbReference type="PANTHER" id="PTHR31001:SF85">
    <property type="entry name" value="ZN(II)2CYS6 TRANSCRIPTION FACTOR (EUROFUNG)"/>
    <property type="match status" value="1"/>
</dbReference>
<evidence type="ECO:0000256" key="4">
    <source>
        <dbReference type="SAM" id="Coils"/>
    </source>
</evidence>
<dbReference type="InterPro" id="IPR050613">
    <property type="entry name" value="Sec_Metabolite_Reg"/>
</dbReference>
<evidence type="ECO:0000313" key="7">
    <source>
        <dbReference type="EMBL" id="KAH7127477.1"/>
    </source>
</evidence>
<dbReference type="PANTHER" id="PTHR31001">
    <property type="entry name" value="UNCHARACTERIZED TRANSCRIPTIONAL REGULATORY PROTEIN"/>
    <property type="match status" value="1"/>
</dbReference>
<dbReference type="InterPro" id="IPR007219">
    <property type="entry name" value="XnlR_reg_dom"/>
</dbReference>
<dbReference type="Proteomes" id="UP000738349">
    <property type="component" value="Unassembled WGS sequence"/>
</dbReference>
<dbReference type="OrthoDB" id="2269373at2759"/>
<gene>
    <name evidence="7" type="ORF">EDB81DRAFT_871946</name>
</gene>
<dbReference type="GO" id="GO:0008270">
    <property type="term" value="F:zinc ion binding"/>
    <property type="evidence" value="ECO:0007669"/>
    <property type="project" value="InterPro"/>
</dbReference>
<dbReference type="SMART" id="SM00906">
    <property type="entry name" value="Fungal_trans"/>
    <property type="match status" value="1"/>
</dbReference>
<feature type="domain" description="Zn(2)-C6 fungal-type" evidence="6">
    <location>
        <begin position="27"/>
        <end position="55"/>
    </location>
</feature>
<dbReference type="SMART" id="SM00066">
    <property type="entry name" value="GAL4"/>
    <property type="match status" value="1"/>
</dbReference>
<reference evidence="7" key="1">
    <citation type="journal article" date="2021" name="Nat. Commun.">
        <title>Genetic determinants of endophytism in the Arabidopsis root mycobiome.</title>
        <authorList>
            <person name="Mesny F."/>
            <person name="Miyauchi S."/>
            <person name="Thiergart T."/>
            <person name="Pickel B."/>
            <person name="Atanasova L."/>
            <person name="Karlsson M."/>
            <person name="Huettel B."/>
            <person name="Barry K.W."/>
            <person name="Haridas S."/>
            <person name="Chen C."/>
            <person name="Bauer D."/>
            <person name="Andreopoulos W."/>
            <person name="Pangilinan J."/>
            <person name="LaButti K."/>
            <person name="Riley R."/>
            <person name="Lipzen A."/>
            <person name="Clum A."/>
            <person name="Drula E."/>
            <person name="Henrissat B."/>
            <person name="Kohler A."/>
            <person name="Grigoriev I.V."/>
            <person name="Martin F.M."/>
            <person name="Hacquard S."/>
        </authorList>
    </citation>
    <scope>NUCLEOTIDE SEQUENCE</scope>
    <source>
        <strain evidence="7">MPI-CAGE-AT-0147</strain>
    </source>
</reference>
<feature type="compositionally biased region" description="Low complexity" evidence="5">
    <location>
        <begin position="90"/>
        <end position="108"/>
    </location>
</feature>
<evidence type="ECO:0000256" key="1">
    <source>
        <dbReference type="ARBA" id="ARBA00004123"/>
    </source>
</evidence>
<dbReference type="SUPFAM" id="SSF57701">
    <property type="entry name" value="Zn2/Cys6 DNA-binding domain"/>
    <property type="match status" value="1"/>
</dbReference>
<dbReference type="PROSITE" id="PS50048">
    <property type="entry name" value="ZN2_CY6_FUNGAL_2"/>
    <property type="match status" value="1"/>
</dbReference>
<dbReference type="EMBL" id="JAGMUV010000019">
    <property type="protein sequence ID" value="KAH7127477.1"/>
    <property type="molecule type" value="Genomic_DNA"/>
</dbReference>
<dbReference type="CDD" id="cd12148">
    <property type="entry name" value="fungal_TF_MHR"/>
    <property type="match status" value="1"/>
</dbReference>
<evidence type="ECO:0000256" key="5">
    <source>
        <dbReference type="SAM" id="MobiDB-lite"/>
    </source>
</evidence>
<evidence type="ECO:0000259" key="6">
    <source>
        <dbReference type="PROSITE" id="PS50048"/>
    </source>
</evidence>
<dbReference type="InterPro" id="IPR036864">
    <property type="entry name" value="Zn2-C6_fun-type_DNA-bd_sf"/>
</dbReference>
<comment type="caution">
    <text evidence="7">The sequence shown here is derived from an EMBL/GenBank/DDBJ whole genome shotgun (WGS) entry which is preliminary data.</text>
</comment>
<feature type="compositionally biased region" description="Polar residues" evidence="5">
    <location>
        <begin position="109"/>
        <end position="120"/>
    </location>
</feature>
<dbReference type="GO" id="GO:0006351">
    <property type="term" value="P:DNA-templated transcription"/>
    <property type="evidence" value="ECO:0007669"/>
    <property type="project" value="InterPro"/>
</dbReference>
<dbReference type="Pfam" id="PF04082">
    <property type="entry name" value="Fungal_trans"/>
    <property type="match status" value="1"/>
</dbReference>
<feature type="coiled-coil region" evidence="4">
    <location>
        <begin position="62"/>
        <end position="89"/>
    </location>
</feature>
<accession>A0A9P9DYN1</accession>
<dbReference type="Pfam" id="PF00172">
    <property type="entry name" value="Zn_clus"/>
    <property type="match status" value="1"/>
</dbReference>
<feature type="region of interest" description="Disordered" evidence="5">
    <location>
        <begin position="90"/>
        <end position="120"/>
    </location>
</feature>
<evidence type="ECO:0000256" key="3">
    <source>
        <dbReference type="ARBA" id="ARBA00023242"/>
    </source>
</evidence>
<keyword evidence="8" id="KW-1185">Reference proteome</keyword>
<keyword evidence="4" id="KW-0175">Coiled coil</keyword>
<evidence type="ECO:0000256" key="2">
    <source>
        <dbReference type="ARBA" id="ARBA00022723"/>
    </source>
</evidence>
<evidence type="ECO:0000313" key="8">
    <source>
        <dbReference type="Proteomes" id="UP000738349"/>
    </source>
</evidence>
<dbReference type="AlphaFoldDB" id="A0A9P9DYN1"/>
<keyword evidence="3" id="KW-0539">Nucleus</keyword>